<evidence type="ECO:0000313" key="10">
    <source>
        <dbReference type="Proteomes" id="UP000622860"/>
    </source>
</evidence>
<evidence type="ECO:0000313" key="9">
    <source>
        <dbReference type="EMBL" id="GGG64370.1"/>
    </source>
</evidence>
<protein>
    <recommendedName>
        <fullName evidence="8">Peptidase M50 domain-containing protein</fullName>
    </recommendedName>
</protein>
<dbReference type="RefSeq" id="WP_188453748.1">
    <property type="nucleotide sequence ID" value="NZ_BMFR01000001.1"/>
</dbReference>
<gene>
    <name evidence="9" type="ORF">GCM10011398_04910</name>
</gene>
<comment type="similarity">
    <text evidence="3">Belongs to the peptidase M50B family.</text>
</comment>
<evidence type="ECO:0000256" key="4">
    <source>
        <dbReference type="ARBA" id="ARBA00022692"/>
    </source>
</evidence>
<organism evidence="9 10">
    <name type="scientific">Virgibacillus oceani</name>
    <dbReference type="NCBI Taxonomy" id="1479511"/>
    <lineage>
        <taxon>Bacteria</taxon>
        <taxon>Bacillati</taxon>
        <taxon>Bacillota</taxon>
        <taxon>Bacilli</taxon>
        <taxon>Bacillales</taxon>
        <taxon>Bacillaceae</taxon>
        <taxon>Virgibacillus</taxon>
    </lineage>
</organism>
<reference evidence="9" key="1">
    <citation type="journal article" date="2014" name="Int. J. Syst. Evol. Microbiol.">
        <title>Complete genome sequence of Corynebacterium casei LMG S-19264T (=DSM 44701T), isolated from a smear-ripened cheese.</title>
        <authorList>
            <consortium name="US DOE Joint Genome Institute (JGI-PGF)"/>
            <person name="Walter F."/>
            <person name="Albersmeier A."/>
            <person name="Kalinowski J."/>
            <person name="Ruckert C."/>
        </authorList>
    </citation>
    <scope>NUCLEOTIDE SEQUENCE</scope>
    <source>
        <strain evidence="9">CGMCC 1.12754</strain>
    </source>
</reference>
<keyword evidence="5 7" id="KW-1133">Transmembrane helix</keyword>
<name>A0A917H1B4_9BACI</name>
<evidence type="ECO:0000256" key="1">
    <source>
        <dbReference type="ARBA" id="ARBA00001947"/>
    </source>
</evidence>
<dbReference type="Proteomes" id="UP000622860">
    <property type="component" value="Unassembled WGS sequence"/>
</dbReference>
<keyword evidence="6 7" id="KW-0472">Membrane</keyword>
<dbReference type="Pfam" id="PF02163">
    <property type="entry name" value="Peptidase_M50"/>
    <property type="match status" value="1"/>
</dbReference>
<accession>A0A917H1B4</accession>
<evidence type="ECO:0000256" key="6">
    <source>
        <dbReference type="ARBA" id="ARBA00023136"/>
    </source>
</evidence>
<feature type="transmembrane region" description="Helical" evidence="7">
    <location>
        <begin position="110"/>
        <end position="129"/>
    </location>
</feature>
<dbReference type="GO" id="GO:0016020">
    <property type="term" value="C:membrane"/>
    <property type="evidence" value="ECO:0007669"/>
    <property type="project" value="UniProtKB-SubCell"/>
</dbReference>
<reference evidence="9" key="2">
    <citation type="submission" date="2020-09" db="EMBL/GenBank/DDBJ databases">
        <authorList>
            <person name="Sun Q."/>
            <person name="Zhou Y."/>
        </authorList>
    </citation>
    <scope>NUCLEOTIDE SEQUENCE</scope>
    <source>
        <strain evidence="9">CGMCC 1.12754</strain>
    </source>
</reference>
<keyword evidence="4 7" id="KW-0812">Transmembrane</keyword>
<evidence type="ECO:0000256" key="5">
    <source>
        <dbReference type="ARBA" id="ARBA00022989"/>
    </source>
</evidence>
<comment type="caution">
    <text evidence="9">The sequence shown here is derived from an EMBL/GenBank/DDBJ whole genome shotgun (WGS) entry which is preliminary data.</text>
</comment>
<dbReference type="EMBL" id="BMFR01000001">
    <property type="protein sequence ID" value="GGG64370.1"/>
    <property type="molecule type" value="Genomic_DNA"/>
</dbReference>
<proteinExistence type="inferred from homology"/>
<dbReference type="AlphaFoldDB" id="A0A917H1B4"/>
<feature type="transmembrane region" description="Helical" evidence="7">
    <location>
        <begin position="82"/>
        <end position="104"/>
    </location>
</feature>
<evidence type="ECO:0000256" key="7">
    <source>
        <dbReference type="SAM" id="Phobius"/>
    </source>
</evidence>
<dbReference type="GO" id="GO:0006508">
    <property type="term" value="P:proteolysis"/>
    <property type="evidence" value="ECO:0007669"/>
    <property type="project" value="InterPro"/>
</dbReference>
<evidence type="ECO:0000256" key="3">
    <source>
        <dbReference type="ARBA" id="ARBA00007931"/>
    </source>
</evidence>
<feature type="domain" description="Peptidase M50" evidence="8">
    <location>
        <begin position="15"/>
        <end position="105"/>
    </location>
</feature>
<dbReference type="InterPro" id="IPR008915">
    <property type="entry name" value="Peptidase_M50"/>
</dbReference>
<comment type="cofactor">
    <cofactor evidence="1">
        <name>Zn(2+)</name>
        <dbReference type="ChEBI" id="CHEBI:29105"/>
    </cofactor>
</comment>
<evidence type="ECO:0000256" key="2">
    <source>
        <dbReference type="ARBA" id="ARBA00004141"/>
    </source>
</evidence>
<sequence length="154" mass="17332">MDTYLIAYLILLIAPVSTVIHELGHIIGAKLVKADSVTLSIGSGKSVCKFNIKRLHIRLHALYFIGGIAYSERSIPYKTGEIIWITLCGPVFNGIFAMLVSVLFDLTNGFYQLLVLFNCWLAIVNIIPFRLKEKQSDGYTIIQTISKRKIKNKQ</sequence>
<feature type="transmembrane region" description="Helical" evidence="7">
    <location>
        <begin position="6"/>
        <end position="24"/>
    </location>
</feature>
<comment type="subcellular location">
    <subcellularLocation>
        <location evidence="2">Membrane</location>
        <topology evidence="2">Multi-pass membrane protein</topology>
    </subcellularLocation>
</comment>
<keyword evidence="10" id="KW-1185">Reference proteome</keyword>
<evidence type="ECO:0000259" key="8">
    <source>
        <dbReference type="Pfam" id="PF02163"/>
    </source>
</evidence>